<reference evidence="1" key="2">
    <citation type="submission" date="2018-05" db="EMBL/GenBank/DDBJ databases">
        <title>OpunRS2 (Oryza punctata Reference Sequence Version 2).</title>
        <authorList>
            <person name="Zhang J."/>
            <person name="Kudrna D."/>
            <person name="Lee S."/>
            <person name="Talag J."/>
            <person name="Welchert J."/>
            <person name="Wing R.A."/>
        </authorList>
    </citation>
    <scope>NUCLEOTIDE SEQUENCE [LARGE SCALE GENOMIC DNA]</scope>
</reference>
<dbReference type="EnsemblPlants" id="OPUNC09G07300.1">
    <property type="protein sequence ID" value="OPUNC09G07300.1"/>
    <property type="gene ID" value="OPUNC09G07300"/>
</dbReference>
<protein>
    <submittedName>
        <fullName evidence="1">Uncharacterized protein</fullName>
    </submittedName>
</protein>
<evidence type="ECO:0000313" key="1">
    <source>
        <dbReference type="EnsemblPlants" id="OPUNC09G07300.1"/>
    </source>
</evidence>
<evidence type="ECO:0000313" key="2">
    <source>
        <dbReference type="Proteomes" id="UP000026962"/>
    </source>
</evidence>
<accession>A0A0E0M0Q3</accession>
<dbReference type="Gramene" id="OPUNC09G07300.1">
    <property type="protein sequence ID" value="OPUNC09G07300.1"/>
    <property type="gene ID" value="OPUNC09G07300"/>
</dbReference>
<sequence length="100" mass="12407">MKFTQLSYITYTKYIIPKHCQCIPRKSTIRMKYKRKSIFFLKNISYNMRAIGRFIYKNYRFSSENQTHKHKLLHLYSRRRSVFLYVPPVIRQGWFLYVLL</sequence>
<proteinExistence type="predicted"/>
<dbReference type="AlphaFoldDB" id="A0A0E0M0Q3"/>
<dbReference type="HOGENOM" id="CLU_2310709_0_0_1"/>
<keyword evidence="2" id="KW-1185">Reference proteome</keyword>
<organism evidence="1">
    <name type="scientific">Oryza punctata</name>
    <name type="common">Red rice</name>
    <dbReference type="NCBI Taxonomy" id="4537"/>
    <lineage>
        <taxon>Eukaryota</taxon>
        <taxon>Viridiplantae</taxon>
        <taxon>Streptophyta</taxon>
        <taxon>Embryophyta</taxon>
        <taxon>Tracheophyta</taxon>
        <taxon>Spermatophyta</taxon>
        <taxon>Magnoliopsida</taxon>
        <taxon>Liliopsida</taxon>
        <taxon>Poales</taxon>
        <taxon>Poaceae</taxon>
        <taxon>BOP clade</taxon>
        <taxon>Oryzoideae</taxon>
        <taxon>Oryzeae</taxon>
        <taxon>Oryzinae</taxon>
        <taxon>Oryza</taxon>
    </lineage>
</organism>
<reference evidence="1" key="1">
    <citation type="submission" date="2015-04" db="UniProtKB">
        <authorList>
            <consortium name="EnsemblPlants"/>
        </authorList>
    </citation>
    <scope>IDENTIFICATION</scope>
</reference>
<name>A0A0E0M0Q3_ORYPU</name>
<dbReference type="Proteomes" id="UP000026962">
    <property type="component" value="Chromosome 9"/>
</dbReference>